<keyword evidence="2" id="KW-1185">Reference proteome</keyword>
<accession>A0AAV3A666</accession>
<dbReference type="EMBL" id="DYDO01000007">
    <property type="protein sequence ID" value="DBA21168.1"/>
    <property type="molecule type" value="Genomic_DNA"/>
</dbReference>
<proteinExistence type="predicted"/>
<reference evidence="1" key="1">
    <citation type="thesis" date="2020" institute="ProQuest LLC" country="789 East Eisenhower Parkway, Ann Arbor, MI, USA">
        <title>Comparative Genomics and Chromosome Evolution.</title>
        <authorList>
            <person name="Mudd A.B."/>
        </authorList>
    </citation>
    <scope>NUCLEOTIDE SEQUENCE</scope>
    <source>
        <strain evidence="1">1538</strain>
        <tissue evidence="1">Blood</tissue>
    </source>
</reference>
<dbReference type="AlphaFoldDB" id="A0AAV3A666"/>
<evidence type="ECO:0000313" key="1">
    <source>
        <dbReference type="EMBL" id="DBA21168.1"/>
    </source>
</evidence>
<protein>
    <submittedName>
        <fullName evidence="1">Uncharacterized protein</fullName>
    </submittedName>
</protein>
<sequence>MFEAALGLYPSIHHKVKGDAGAGRSPVTKGLTVSYSCRKVCLVAYGMLLVWSHLNSKYTCQVINVDISFADLRRTTLISCLSLASVLLKQT</sequence>
<evidence type="ECO:0000313" key="2">
    <source>
        <dbReference type="Proteomes" id="UP001181693"/>
    </source>
</evidence>
<gene>
    <name evidence="1" type="ORF">GDO54_017862</name>
</gene>
<comment type="caution">
    <text evidence="1">The sequence shown here is derived from an EMBL/GenBank/DDBJ whole genome shotgun (WGS) entry which is preliminary data.</text>
</comment>
<dbReference type="Proteomes" id="UP001181693">
    <property type="component" value="Unassembled WGS sequence"/>
</dbReference>
<organism evidence="1 2">
    <name type="scientific">Pyxicephalus adspersus</name>
    <name type="common">African bullfrog</name>
    <dbReference type="NCBI Taxonomy" id="30357"/>
    <lineage>
        <taxon>Eukaryota</taxon>
        <taxon>Metazoa</taxon>
        <taxon>Chordata</taxon>
        <taxon>Craniata</taxon>
        <taxon>Vertebrata</taxon>
        <taxon>Euteleostomi</taxon>
        <taxon>Amphibia</taxon>
        <taxon>Batrachia</taxon>
        <taxon>Anura</taxon>
        <taxon>Neobatrachia</taxon>
        <taxon>Ranoidea</taxon>
        <taxon>Pyxicephalidae</taxon>
        <taxon>Pyxicephalinae</taxon>
        <taxon>Pyxicephalus</taxon>
    </lineage>
</organism>
<name>A0AAV3A666_PYXAD</name>